<dbReference type="KEGG" id="cmah:C1I91_18775"/>
<reference evidence="1 2" key="1">
    <citation type="submission" date="2018-01" db="EMBL/GenBank/DDBJ databases">
        <title>Genome Sequencing and Assembly of Anaerobacter polyendosporus strain CT4.</title>
        <authorList>
            <person name="Tachaapaikoon C."/>
            <person name="Sutheeworapong S."/>
            <person name="Jenjaroenpun P."/>
            <person name="Wongsurawat T."/>
            <person name="Nookeaw I."/>
            <person name="Cheawchanlertfa P."/>
            <person name="Kosugi A."/>
            <person name="Cheevadhanarak S."/>
            <person name="Ratanakhanokchai K."/>
        </authorList>
    </citation>
    <scope>NUCLEOTIDE SEQUENCE [LARGE SCALE GENOMIC DNA]</scope>
    <source>
        <strain evidence="1 2">CT4</strain>
    </source>
</reference>
<dbReference type="AlphaFoldDB" id="A0A410DWJ2"/>
<proteinExistence type="predicted"/>
<protein>
    <submittedName>
        <fullName evidence="1">Uncharacterized protein</fullName>
    </submittedName>
</protein>
<organism evidence="1 2">
    <name type="scientific">Clostridium manihotivorum</name>
    <dbReference type="NCBI Taxonomy" id="2320868"/>
    <lineage>
        <taxon>Bacteria</taxon>
        <taxon>Bacillati</taxon>
        <taxon>Bacillota</taxon>
        <taxon>Clostridia</taxon>
        <taxon>Eubacteriales</taxon>
        <taxon>Clostridiaceae</taxon>
        <taxon>Clostridium</taxon>
    </lineage>
</organism>
<name>A0A410DWJ2_9CLOT</name>
<dbReference type="Proteomes" id="UP000286268">
    <property type="component" value="Chromosome"/>
</dbReference>
<accession>A0A410DWJ2</accession>
<gene>
    <name evidence="1" type="ORF">C1I91_18775</name>
</gene>
<dbReference type="EMBL" id="CP025746">
    <property type="protein sequence ID" value="QAA33526.1"/>
    <property type="molecule type" value="Genomic_DNA"/>
</dbReference>
<keyword evidence="2" id="KW-1185">Reference proteome</keyword>
<dbReference type="RefSeq" id="WP_128214246.1">
    <property type="nucleotide sequence ID" value="NZ_CP025746.1"/>
</dbReference>
<evidence type="ECO:0000313" key="1">
    <source>
        <dbReference type="EMBL" id="QAA33526.1"/>
    </source>
</evidence>
<sequence length="186" mass="20019">MKLKLSEIGSLSAAPAGIGAVAKVKNAIKLGEIGGKVEGSISFGMNGGGQLEDILNKVKKSKAEEDMVAKEAVTIDKGGSKADIIIDGLKVIDGKVGGKIPINEYNELRDLSIHNKSSDSITLGKYRPTINSDGTENWKIPGPDSYNTIAKNDGHMYFDMGSAYDDAMNKYELNYQEMLIILMFLS</sequence>
<evidence type="ECO:0000313" key="2">
    <source>
        <dbReference type="Proteomes" id="UP000286268"/>
    </source>
</evidence>